<protein>
    <submittedName>
        <fullName evidence="1">Prevent-host-death protein</fullName>
    </submittedName>
</protein>
<dbReference type="EMBL" id="CABVQD010000009">
    <property type="protein sequence ID" value="VWB68302.1"/>
    <property type="molecule type" value="Genomic_DNA"/>
</dbReference>
<sequence>MQNANTTGAKPIDPSQRADVAVSADGDGVSADRHTVARLPVRFGVLQGQAWIADDFDAPLPDELLDAFEGR</sequence>
<organism evidence="1 2">
    <name type="scientific">Burkholderia paludis</name>
    <dbReference type="NCBI Taxonomy" id="1506587"/>
    <lineage>
        <taxon>Bacteria</taxon>
        <taxon>Pseudomonadati</taxon>
        <taxon>Pseudomonadota</taxon>
        <taxon>Betaproteobacteria</taxon>
        <taxon>Burkholderiales</taxon>
        <taxon>Burkholderiaceae</taxon>
        <taxon>Burkholderia</taxon>
        <taxon>Burkholderia cepacia complex</taxon>
    </lineage>
</organism>
<evidence type="ECO:0000313" key="1">
    <source>
        <dbReference type="EMBL" id="VWB68302.1"/>
    </source>
</evidence>
<proteinExistence type="predicted"/>
<name>A0A6P2LLX9_9BURK</name>
<keyword evidence="2" id="KW-1185">Reference proteome</keyword>
<accession>A0A6P2LLX9</accession>
<dbReference type="RefSeq" id="WP_034198968.1">
    <property type="nucleotide sequence ID" value="NZ_CABVQD010000009.1"/>
</dbReference>
<dbReference type="Proteomes" id="UP000494330">
    <property type="component" value="Unassembled WGS sequence"/>
</dbReference>
<reference evidence="1 2" key="1">
    <citation type="submission" date="2019-09" db="EMBL/GenBank/DDBJ databases">
        <authorList>
            <person name="Depoorter E."/>
        </authorList>
    </citation>
    <scope>NUCLEOTIDE SEQUENCE [LARGE SCALE GENOMIC DNA]</scope>
    <source>
        <strain evidence="1">LMG 30113</strain>
    </source>
</reference>
<dbReference type="AlphaFoldDB" id="A0A6P2LLX9"/>
<gene>
    <name evidence="1" type="ORF">BPA30113_03064</name>
</gene>
<evidence type="ECO:0000313" key="2">
    <source>
        <dbReference type="Proteomes" id="UP000494330"/>
    </source>
</evidence>